<dbReference type="GO" id="GO:0008168">
    <property type="term" value="F:methyltransferase activity"/>
    <property type="evidence" value="ECO:0007669"/>
    <property type="project" value="UniProtKB-KW"/>
</dbReference>
<evidence type="ECO:0000256" key="4">
    <source>
        <dbReference type="ARBA" id="ARBA00023159"/>
    </source>
</evidence>
<gene>
    <name evidence="8" type="ORF">ACO22_07190</name>
</gene>
<dbReference type="AlphaFoldDB" id="A0A1D2J5B6"/>
<dbReference type="Gene3D" id="3.40.10.10">
    <property type="entry name" value="DNA Methylphosphotriester Repair Domain"/>
    <property type="match status" value="1"/>
</dbReference>
<evidence type="ECO:0000256" key="3">
    <source>
        <dbReference type="ARBA" id="ARBA00023015"/>
    </source>
</evidence>
<name>A0A1D2J5B6_PARBR</name>
<evidence type="ECO:0000313" key="9">
    <source>
        <dbReference type="Proteomes" id="UP000242814"/>
    </source>
</evidence>
<feature type="compositionally biased region" description="Polar residues" evidence="6">
    <location>
        <begin position="313"/>
        <end position="322"/>
    </location>
</feature>
<dbReference type="VEuPathDB" id="FungiDB:PABG_06702"/>
<evidence type="ECO:0000313" key="8">
    <source>
        <dbReference type="EMBL" id="ODH13501.1"/>
    </source>
</evidence>
<keyword evidence="2" id="KW-0489">Methyltransferase</keyword>
<feature type="compositionally biased region" description="Basic and acidic residues" evidence="6">
    <location>
        <begin position="209"/>
        <end position="222"/>
    </location>
</feature>
<dbReference type="SUPFAM" id="SSF57884">
    <property type="entry name" value="Ada DNA repair protein, N-terminal domain (N-Ada 10)"/>
    <property type="match status" value="1"/>
</dbReference>
<feature type="region of interest" description="Disordered" evidence="6">
    <location>
        <begin position="201"/>
        <end position="231"/>
    </location>
</feature>
<evidence type="ECO:0000256" key="1">
    <source>
        <dbReference type="ARBA" id="ARBA00001947"/>
    </source>
</evidence>
<keyword evidence="2" id="KW-0808">Transferase</keyword>
<dbReference type="GO" id="GO:0006281">
    <property type="term" value="P:DNA repair"/>
    <property type="evidence" value="ECO:0007669"/>
    <property type="project" value="InterPro"/>
</dbReference>
<dbReference type="Pfam" id="PF00165">
    <property type="entry name" value="HTH_AraC"/>
    <property type="match status" value="1"/>
</dbReference>
<accession>A0A1D2J5B6</accession>
<feature type="compositionally biased region" description="Low complexity" evidence="6">
    <location>
        <begin position="100"/>
        <end position="126"/>
    </location>
</feature>
<dbReference type="InterPro" id="IPR035451">
    <property type="entry name" value="Ada-like_dom_sf"/>
</dbReference>
<evidence type="ECO:0000259" key="7">
    <source>
        <dbReference type="PROSITE" id="PS01124"/>
    </source>
</evidence>
<keyword evidence="3" id="KW-0805">Transcription regulation</keyword>
<proteinExistence type="predicted"/>
<feature type="compositionally biased region" description="Low complexity" evidence="6">
    <location>
        <begin position="323"/>
        <end position="347"/>
    </location>
</feature>
<dbReference type="Proteomes" id="UP000242814">
    <property type="component" value="Unassembled WGS sequence"/>
</dbReference>
<comment type="cofactor">
    <cofactor evidence="1">
        <name>Zn(2+)</name>
        <dbReference type="ChEBI" id="CHEBI:29105"/>
    </cofactor>
</comment>
<evidence type="ECO:0000256" key="6">
    <source>
        <dbReference type="SAM" id="MobiDB-lite"/>
    </source>
</evidence>
<dbReference type="SUPFAM" id="SSF46689">
    <property type="entry name" value="Homeodomain-like"/>
    <property type="match status" value="1"/>
</dbReference>
<dbReference type="InterPro" id="IPR004026">
    <property type="entry name" value="Ada_DNA_repair_Zn-bd"/>
</dbReference>
<dbReference type="GO" id="GO:0043565">
    <property type="term" value="F:sequence-specific DNA binding"/>
    <property type="evidence" value="ECO:0007669"/>
    <property type="project" value="InterPro"/>
</dbReference>
<dbReference type="Pfam" id="PF02805">
    <property type="entry name" value="Ada_Zn_binding"/>
    <property type="match status" value="1"/>
</dbReference>
<feature type="domain" description="HTH araC/xylS-type" evidence="7">
    <location>
        <begin position="135"/>
        <end position="168"/>
    </location>
</feature>
<reference evidence="8 9" key="1">
    <citation type="submission" date="2016-06" db="EMBL/GenBank/DDBJ databases">
        <authorList>
            <person name="Kjaerup R.B."/>
            <person name="Dalgaard T.S."/>
            <person name="Juul-Madsen H.R."/>
        </authorList>
    </citation>
    <scope>NUCLEOTIDE SEQUENCE [LARGE SCALE GENOMIC DNA]</scope>
    <source>
        <strain evidence="8 9">Pb300</strain>
    </source>
</reference>
<dbReference type="GO" id="GO:0032259">
    <property type="term" value="P:methylation"/>
    <property type="evidence" value="ECO:0007669"/>
    <property type="project" value="UniProtKB-KW"/>
</dbReference>
<dbReference type="GO" id="GO:0003700">
    <property type="term" value="F:DNA-binding transcription factor activity"/>
    <property type="evidence" value="ECO:0007669"/>
    <property type="project" value="InterPro"/>
</dbReference>
<feature type="region of interest" description="Disordered" evidence="6">
    <location>
        <begin position="300"/>
        <end position="347"/>
    </location>
</feature>
<dbReference type="InterPro" id="IPR009057">
    <property type="entry name" value="Homeodomain-like_sf"/>
</dbReference>
<organism evidence="8 9">
    <name type="scientific">Paracoccidioides brasiliensis</name>
    <dbReference type="NCBI Taxonomy" id="121759"/>
    <lineage>
        <taxon>Eukaryota</taxon>
        <taxon>Fungi</taxon>
        <taxon>Dikarya</taxon>
        <taxon>Ascomycota</taxon>
        <taxon>Pezizomycotina</taxon>
        <taxon>Eurotiomycetes</taxon>
        <taxon>Eurotiomycetidae</taxon>
        <taxon>Onygenales</taxon>
        <taxon>Ajellomycetaceae</taxon>
        <taxon>Paracoccidioides</taxon>
    </lineage>
</organism>
<evidence type="ECO:0000256" key="5">
    <source>
        <dbReference type="ARBA" id="ARBA00023163"/>
    </source>
</evidence>
<keyword evidence="5" id="KW-0804">Transcription</keyword>
<dbReference type="PROSITE" id="PS01124">
    <property type="entry name" value="HTH_ARAC_FAMILY_2"/>
    <property type="match status" value="1"/>
</dbReference>
<sequence length="598" mass="63275">MPISTSSTRWRAIVNRDATANDFVYGVRTTKIYCRPRCPARLARRANVEFYDTPKQAEKAGYRPCKRCKPEDLCAPPDPHIKLALRACLTMTRAASGGSAMAQGAQAQGQAQGQRQGQVQAQGQAQGRRRMQRPTLQDLANEAGLTPSHFHRVFKKVVGITPGRFAREVMDGKKMGGYLKRLEEGISASGGGYAGYGGGAGAKGAKGVRGGDDGDGNGKGEGEGAAGRETASADVVAEGLVVDGLSPAADSQTFTAPLSDAGGIRIDWNEFDRMLVGGAGAGEDAGRNNNNLSNNRHHLPGPLPHHNRGFSIANDTNTNTRLSPAQPQQQSSTYPPQSTTTTVTTTTTTPADILTNRTLLDHYELPWDSPTCTLTFPTTPHHHTTNNATSVTPSGYSSGSLSPYDPYAPLLDTAAAANTDFYKFFAGNISNAPNTAPTTSAGKQQQQQQQLELELELDLLPLTAAESETMTPVDTPPFIVDGLVVGVGGLGGGGGGGGALAGCFSGTSSSVPSTNASPLLFEEVDWYGSPSIFETNPLLAYRVISHSTEPSPLSLLNGADENHYKYSKQLVTSYMSYQKLLHLAVSRAAGNLFSPFRL</sequence>
<dbReference type="InterPro" id="IPR018060">
    <property type="entry name" value="HTH_AraC"/>
</dbReference>
<dbReference type="GO" id="GO:0008270">
    <property type="term" value="F:zinc ion binding"/>
    <property type="evidence" value="ECO:0007669"/>
    <property type="project" value="InterPro"/>
</dbReference>
<dbReference type="Gene3D" id="1.10.10.60">
    <property type="entry name" value="Homeodomain-like"/>
    <property type="match status" value="1"/>
</dbReference>
<feature type="region of interest" description="Disordered" evidence="6">
    <location>
        <begin position="100"/>
        <end position="132"/>
    </location>
</feature>
<keyword evidence="4" id="KW-0010">Activator</keyword>
<protein>
    <recommendedName>
        <fullName evidence="7">HTH araC/xylS-type domain-containing protein</fullName>
    </recommendedName>
</protein>
<dbReference type="VEuPathDB" id="FungiDB:PADG_02251"/>
<evidence type="ECO:0000256" key="2">
    <source>
        <dbReference type="ARBA" id="ARBA00022603"/>
    </source>
</evidence>
<dbReference type="EMBL" id="LZYO01000475">
    <property type="protein sequence ID" value="ODH13501.1"/>
    <property type="molecule type" value="Genomic_DNA"/>
</dbReference>
<comment type="caution">
    <text evidence="8">The sequence shown here is derived from an EMBL/GenBank/DDBJ whole genome shotgun (WGS) entry which is preliminary data.</text>
</comment>